<feature type="compositionally biased region" description="Low complexity" evidence="2">
    <location>
        <begin position="131"/>
        <end position="142"/>
    </location>
</feature>
<name>M3FVH4_9ACTN</name>
<dbReference type="GO" id="GO:0006310">
    <property type="term" value="P:DNA recombination"/>
    <property type="evidence" value="ECO:0007669"/>
    <property type="project" value="UniProtKB-KW"/>
</dbReference>
<evidence type="ECO:0000256" key="1">
    <source>
        <dbReference type="ARBA" id="ARBA00023172"/>
    </source>
</evidence>
<dbReference type="Gene3D" id="1.10.443.10">
    <property type="entry name" value="Intergrase catalytic core"/>
    <property type="match status" value="1"/>
</dbReference>
<dbReference type="AlphaFoldDB" id="M3FVH4"/>
<gene>
    <name evidence="3" type="ORF">SBD_1536</name>
</gene>
<evidence type="ECO:0000256" key="2">
    <source>
        <dbReference type="SAM" id="MobiDB-lite"/>
    </source>
</evidence>
<dbReference type="GO" id="GO:0003677">
    <property type="term" value="F:DNA binding"/>
    <property type="evidence" value="ECO:0007669"/>
    <property type="project" value="InterPro"/>
</dbReference>
<dbReference type="GO" id="GO:0015074">
    <property type="term" value="P:DNA integration"/>
    <property type="evidence" value="ECO:0007669"/>
    <property type="project" value="InterPro"/>
</dbReference>
<accession>M3FVH4</accession>
<dbReference type="SUPFAM" id="SSF56349">
    <property type="entry name" value="DNA breaking-rejoining enzymes"/>
    <property type="match status" value="1"/>
</dbReference>
<evidence type="ECO:0000313" key="4">
    <source>
        <dbReference type="Proteomes" id="UP000030760"/>
    </source>
</evidence>
<proteinExistence type="predicted"/>
<evidence type="ECO:0000313" key="3">
    <source>
        <dbReference type="EMBL" id="EMF57000.1"/>
    </source>
</evidence>
<feature type="compositionally biased region" description="Low complexity" evidence="2">
    <location>
        <begin position="78"/>
        <end position="91"/>
    </location>
</feature>
<feature type="region of interest" description="Disordered" evidence="2">
    <location>
        <begin position="56"/>
        <end position="164"/>
    </location>
</feature>
<organism evidence="3 4">
    <name type="scientific">Streptomyces bottropensis ATCC 25435</name>
    <dbReference type="NCBI Taxonomy" id="1054862"/>
    <lineage>
        <taxon>Bacteria</taxon>
        <taxon>Bacillati</taxon>
        <taxon>Actinomycetota</taxon>
        <taxon>Actinomycetes</taxon>
        <taxon>Kitasatosporales</taxon>
        <taxon>Streptomycetaceae</taxon>
        <taxon>Streptomyces</taxon>
    </lineage>
</organism>
<protein>
    <submittedName>
        <fullName evidence="3">Integrase family protein</fullName>
    </submittedName>
</protein>
<dbReference type="EMBL" id="KB405058">
    <property type="protein sequence ID" value="EMF57000.1"/>
    <property type="molecule type" value="Genomic_DNA"/>
</dbReference>
<dbReference type="InterPro" id="IPR011010">
    <property type="entry name" value="DNA_brk_join_enz"/>
</dbReference>
<dbReference type="Proteomes" id="UP000030760">
    <property type="component" value="Unassembled WGS sequence"/>
</dbReference>
<reference evidence="4" key="1">
    <citation type="journal article" date="2013" name="Genome Announc.">
        <title>Draft Genome Sequence of Streptomyces bottropensis ATCC 25435, a Bottromycin-Producing Actinomycete.</title>
        <authorList>
            <person name="Zhang H."/>
            <person name="Zhou W."/>
            <person name="Zhuang Y."/>
            <person name="Liang X."/>
            <person name="Liu T."/>
        </authorList>
    </citation>
    <scope>NUCLEOTIDE SEQUENCE [LARGE SCALE GENOMIC DNA]</scope>
    <source>
        <strain evidence="4">ATCC 25435</strain>
    </source>
</reference>
<sequence length="164" mass="18098">MWDELFAAMTRDRDRAAVLLYVSSGPRASELLGVTRGDVDGAKQLIYVVTKGTDDREAVPASPLDPARPTAHCREPWRATPTSPSPRSARPCGIRIWPQLGRGRARRVGPVGGSRMLKAATPHPARRVLRTPRTPLPTHQLPRGPPPGKDPGRADRPDHRPRHW</sequence>
<dbReference type="InterPro" id="IPR013762">
    <property type="entry name" value="Integrase-like_cat_sf"/>
</dbReference>
<keyword evidence="1" id="KW-0233">DNA recombination</keyword>